<proteinExistence type="predicted"/>
<feature type="region of interest" description="Disordered" evidence="3">
    <location>
        <begin position="149"/>
        <end position="269"/>
    </location>
</feature>
<feature type="region of interest" description="Disordered" evidence="3">
    <location>
        <begin position="51"/>
        <end position="80"/>
    </location>
</feature>
<dbReference type="EMBL" id="JARPMG010000003">
    <property type="protein sequence ID" value="KAJ8101816.1"/>
    <property type="molecule type" value="Genomic_DNA"/>
</dbReference>
<keyword evidence="6" id="KW-1185">Reference proteome</keyword>
<keyword evidence="2" id="KW-0539">Nucleus</keyword>
<dbReference type="PANTHER" id="PTHR13495:SF0">
    <property type="entry name" value="PSME3-INTERACTING PROTEIN"/>
    <property type="match status" value="1"/>
</dbReference>
<dbReference type="PANTHER" id="PTHR13495">
    <property type="entry name" value="NEFA-INTERACTING NUCLEAR PROTEIN NIP30"/>
    <property type="match status" value="1"/>
</dbReference>
<comment type="subcellular location">
    <subcellularLocation>
        <location evidence="1">Nucleus</location>
    </subcellularLocation>
</comment>
<name>A0AAD7VUA2_9ASCO</name>
<dbReference type="Proteomes" id="UP001217417">
    <property type="component" value="Unassembled WGS sequence"/>
</dbReference>
<dbReference type="RefSeq" id="XP_056045266.1">
    <property type="nucleotide sequence ID" value="XM_056186961.1"/>
</dbReference>
<evidence type="ECO:0000313" key="5">
    <source>
        <dbReference type="EMBL" id="KAJ8101816.1"/>
    </source>
</evidence>
<gene>
    <name evidence="5" type="ORF">POJ06DRAFT_247951</name>
</gene>
<feature type="compositionally biased region" description="Basic and acidic residues" evidence="3">
    <location>
        <begin position="209"/>
        <end position="223"/>
    </location>
</feature>
<dbReference type="GeneID" id="80882127"/>
<comment type="caution">
    <text evidence="5">The sequence shown here is derived from an EMBL/GenBank/DDBJ whole genome shotgun (WGS) entry which is preliminary data.</text>
</comment>
<feature type="compositionally biased region" description="Polar residues" evidence="3">
    <location>
        <begin position="159"/>
        <end position="171"/>
    </location>
</feature>
<feature type="domain" description="FAM192A/Fyv6 N-terminal" evidence="4">
    <location>
        <begin position="74"/>
        <end position="146"/>
    </location>
</feature>
<dbReference type="InterPro" id="IPR019331">
    <property type="entry name" value="FAM192A/Fyv6_N"/>
</dbReference>
<dbReference type="AlphaFoldDB" id="A0AAD7VUA2"/>
<evidence type="ECO:0000259" key="4">
    <source>
        <dbReference type="Pfam" id="PF10187"/>
    </source>
</evidence>
<dbReference type="Pfam" id="PF10187">
    <property type="entry name" value="FAM192A_Fyv6_N"/>
    <property type="match status" value="1"/>
</dbReference>
<feature type="compositionally biased region" description="Basic and acidic residues" evidence="3">
    <location>
        <begin position="238"/>
        <end position="251"/>
    </location>
</feature>
<dbReference type="InterPro" id="IPR039845">
    <property type="entry name" value="FAM192A"/>
</dbReference>
<feature type="compositionally biased region" description="Basic and acidic residues" evidence="3">
    <location>
        <begin position="172"/>
        <end position="182"/>
    </location>
</feature>
<dbReference type="GO" id="GO:0005634">
    <property type="term" value="C:nucleus"/>
    <property type="evidence" value="ECO:0007669"/>
    <property type="project" value="UniProtKB-SubCell"/>
</dbReference>
<reference evidence="5" key="1">
    <citation type="submission" date="2023-03" db="EMBL/GenBank/DDBJ databases">
        <title>Near-Complete genome sequence of Lipomyces tetrasporous NRRL Y-64009, an oleaginous yeast capable of growing on lignocellulosic hydrolysates.</title>
        <authorList>
            <consortium name="Lawrence Berkeley National Laboratory"/>
            <person name="Jagtap S.S."/>
            <person name="Liu J.-J."/>
            <person name="Walukiewicz H.E."/>
            <person name="Pangilinan J."/>
            <person name="Lipzen A."/>
            <person name="Ahrendt S."/>
            <person name="Koriabine M."/>
            <person name="Cobaugh K."/>
            <person name="Salamov A."/>
            <person name="Yoshinaga Y."/>
            <person name="Ng V."/>
            <person name="Daum C."/>
            <person name="Grigoriev I.V."/>
            <person name="Slininger P.J."/>
            <person name="Dien B.S."/>
            <person name="Jin Y.-S."/>
            <person name="Rao C.V."/>
        </authorList>
    </citation>
    <scope>NUCLEOTIDE SEQUENCE</scope>
    <source>
        <strain evidence="5">NRRL Y-64009</strain>
    </source>
</reference>
<accession>A0AAD7VUA2</accession>
<evidence type="ECO:0000313" key="6">
    <source>
        <dbReference type="Proteomes" id="UP001217417"/>
    </source>
</evidence>
<feature type="compositionally biased region" description="Low complexity" evidence="3">
    <location>
        <begin position="252"/>
        <end position="261"/>
    </location>
</feature>
<organism evidence="5 6">
    <name type="scientific">Lipomyces tetrasporus</name>
    <dbReference type="NCBI Taxonomy" id="54092"/>
    <lineage>
        <taxon>Eukaryota</taxon>
        <taxon>Fungi</taxon>
        <taxon>Dikarya</taxon>
        <taxon>Ascomycota</taxon>
        <taxon>Saccharomycotina</taxon>
        <taxon>Lipomycetes</taxon>
        <taxon>Lipomycetales</taxon>
        <taxon>Lipomycetaceae</taxon>
        <taxon>Lipomyces</taxon>
    </lineage>
</organism>
<evidence type="ECO:0000256" key="1">
    <source>
        <dbReference type="ARBA" id="ARBA00004123"/>
    </source>
</evidence>
<evidence type="ECO:0000256" key="3">
    <source>
        <dbReference type="SAM" id="MobiDB-lite"/>
    </source>
</evidence>
<evidence type="ECO:0000256" key="2">
    <source>
        <dbReference type="ARBA" id="ARBA00023242"/>
    </source>
</evidence>
<protein>
    <submittedName>
        <fullName evidence="5">N-terminal domain of NEFA-interacting nuclear protein NIP30-domain-containing protein</fullName>
    </submittedName>
</protein>
<sequence>MRLDGQIVSAHFQSHWGRNLRHFYVLSQQPGQSHGYILTLAMSSGFVRQIGSSPSSASNSVPVSHTRSGLGLPRQNQQQEDRSLYDILQENKAKKQADFEQGVAERNRLHRLDEDEISFLEGLKERERRREVEVRDEVERGLQEFRELRKVKGAANKNGMKNSSPGSSSADSTKDEDGRNEGEGTSIGGGGLDIGLLKSRFAPASNATKDAEQQPQDKKRQLDADENTDGGSGKKHVKSLDKILARRKDNGKSSLLGKSLGTSIVKRKL</sequence>
<feature type="compositionally biased region" description="Low complexity" evidence="3">
    <location>
        <begin position="52"/>
        <end position="64"/>
    </location>
</feature>